<dbReference type="PANTHER" id="PTHR23291">
    <property type="entry name" value="BAX INHIBITOR-RELATED"/>
    <property type="match status" value="1"/>
</dbReference>
<comment type="similarity">
    <text evidence="5">Belongs to the BI1 family.</text>
</comment>
<feature type="transmembrane region" description="Helical" evidence="5">
    <location>
        <begin position="61"/>
        <end position="78"/>
    </location>
</feature>
<keyword evidence="7" id="KW-1185">Reference proteome</keyword>
<organism evidence="6 7">
    <name type="scientific">Effrenium voratum</name>
    <dbReference type="NCBI Taxonomy" id="2562239"/>
    <lineage>
        <taxon>Eukaryota</taxon>
        <taxon>Sar</taxon>
        <taxon>Alveolata</taxon>
        <taxon>Dinophyceae</taxon>
        <taxon>Suessiales</taxon>
        <taxon>Symbiodiniaceae</taxon>
        <taxon>Effrenium</taxon>
    </lineage>
</organism>
<evidence type="ECO:0000313" key="7">
    <source>
        <dbReference type="Proteomes" id="UP001178507"/>
    </source>
</evidence>
<evidence type="ECO:0000256" key="5">
    <source>
        <dbReference type="RuleBase" id="RU004379"/>
    </source>
</evidence>
<accession>A0AA36IYA9</accession>
<dbReference type="AlphaFoldDB" id="A0AA36IYA9"/>
<dbReference type="EMBL" id="CAUJNA010003057">
    <property type="protein sequence ID" value="CAJ1395115.1"/>
    <property type="molecule type" value="Genomic_DNA"/>
</dbReference>
<comment type="caution">
    <text evidence="6">The sequence shown here is derived from an EMBL/GenBank/DDBJ whole genome shotgun (WGS) entry which is preliminary data.</text>
</comment>
<evidence type="ECO:0000256" key="3">
    <source>
        <dbReference type="ARBA" id="ARBA00022989"/>
    </source>
</evidence>
<dbReference type="Proteomes" id="UP001178507">
    <property type="component" value="Unassembled WGS sequence"/>
</dbReference>
<name>A0AA36IYA9_9DINO</name>
<sequence length="239" mass="26024">MAGCDMESQMSGISPQQVRLGFIRKVYGIVCAQVTATSIFAGACVAGPLREPMVAFAQHRPGLLQWGTLIASLLALLLCRVGKDRYPLNLVGLGLLTSVMAVDVGVISAMVSSIGLGMLVVEAALITGLLTAGLTLYTFRSKRDFSFLGAALWPLLFALCCFSLLSVFFPSLRMGWMNLIVSFAGAAIFCGYIVFDTWRICNELKVDDYVEGAIQLYMDIVNLFLYILRILLEIAAKRD</sequence>
<keyword evidence="3 5" id="KW-1133">Transmembrane helix</keyword>
<feature type="transmembrane region" description="Helical" evidence="5">
    <location>
        <begin position="90"/>
        <end position="111"/>
    </location>
</feature>
<evidence type="ECO:0000256" key="2">
    <source>
        <dbReference type="ARBA" id="ARBA00022692"/>
    </source>
</evidence>
<keyword evidence="4 5" id="KW-0472">Membrane</keyword>
<gene>
    <name evidence="6" type="ORF">EVOR1521_LOCUS19627</name>
</gene>
<dbReference type="GO" id="GO:0016020">
    <property type="term" value="C:membrane"/>
    <property type="evidence" value="ECO:0007669"/>
    <property type="project" value="UniProtKB-SubCell"/>
</dbReference>
<evidence type="ECO:0000256" key="1">
    <source>
        <dbReference type="ARBA" id="ARBA00004141"/>
    </source>
</evidence>
<dbReference type="Pfam" id="PF01027">
    <property type="entry name" value="Bax1-I"/>
    <property type="match status" value="1"/>
</dbReference>
<evidence type="ECO:0000256" key="4">
    <source>
        <dbReference type="ARBA" id="ARBA00023136"/>
    </source>
</evidence>
<dbReference type="InterPro" id="IPR006214">
    <property type="entry name" value="Bax_inhibitor_1-related"/>
</dbReference>
<feature type="transmembrane region" description="Helical" evidence="5">
    <location>
        <begin position="117"/>
        <end position="139"/>
    </location>
</feature>
<keyword evidence="2 5" id="KW-0812">Transmembrane</keyword>
<feature type="transmembrane region" description="Helical" evidence="5">
    <location>
        <begin position="26"/>
        <end position="49"/>
    </location>
</feature>
<feature type="transmembrane region" description="Helical" evidence="5">
    <location>
        <begin position="175"/>
        <end position="195"/>
    </location>
</feature>
<reference evidence="6" key="1">
    <citation type="submission" date="2023-08" db="EMBL/GenBank/DDBJ databases">
        <authorList>
            <person name="Chen Y."/>
            <person name="Shah S."/>
            <person name="Dougan E. K."/>
            <person name="Thang M."/>
            <person name="Chan C."/>
        </authorList>
    </citation>
    <scope>NUCLEOTIDE SEQUENCE</scope>
</reference>
<protein>
    <submittedName>
        <fullName evidence="6">Uncharacterized protein</fullName>
    </submittedName>
</protein>
<evidence type="ECO:0000313" key="6">
    <source>
        <dbReference type="EMBL" id="CAJ1395115.1"/>
    </source>
</evidence>
<dbReference type="PANTHER" id="PTHR23291:SF50">
    <property type="entry name" value="PROTEIN LIFEGUARD 4"/>
    <property type="match status" value="1"/>
</dbReference>
<proteinExistence type="inferred from homology"/>
<feature type="transmembrane region" description="Helical" evidence="5">
    <location>
        <begin position="151"/>
        <end position="169"/>
    </location>
</feature>
<comment type="subcellular location">
    <subcellularLocation>
        <location evidence="1">Membrane</location>
        <topology evidence="1">Multi-pass membrane protein</topology>
    </subcellularLocation>
</comment>